<evidence type="ECO:0000256" key="2">
    <source>
        <dbReference type="ARBA" id="ARBA00023054"/>
    </source>
</evidence>
<gene>
    <name evidence="6" type="ORF">GTQ45_02865</name>
</gene>
<accession>A0A845Q8T6</accession>
<dbReference type="GO" id="GO:0030313">
    <property type="term" value="C:cell envelope"/>
    <property type="evidence" value="ECO:0007669"/>
    <property type="project" value="UniProtKB-SubCell"/>
</dbReference>
<dbReference type="InterPro" id="IPR030190">
    <property type="entry name" value="MacA_alpha-hairpin_sf"/>
</dbReference>
<dbReference type="EMBL" id="WXYQ01000001">
    <property type="protein sequence ID" value="NBG94668.1"/>
    <property type="molecule type" value="Genomic_DNA"/>
</dbReference>
<dbReference type="Gene3D" id="6.10.140.1990">
    <property type="match status" value="1"/>
</dbReference>
<keyword evidence="2 3" id="KW-0175">Coiled coil</keyword>
<keyword evidence="7" id="KW-1185">Reference proteome</keyword>
<dbReference type="PANTHER" id="PTHR32347">
    <property type="entry name" value="EFFLUX SYSTEM COMPONENT YKNX-RELATED"/>
    <property type="match status" value="1"/>
</dbReference>
<dbReference type="Pfam" id="PF25989">
    <property type="entry name" value="YknX_C"/>
    <property type="match status" value="1"/>
</dbReference>
<evidence type="ECO:0000259" key="4">
    <source>
        <dbReference type="Pfam" id="PF25876"/>
    </source>
</evidence>
<dbReference type="AlphaFoldDB" id="A0A845Q8T6"/>
<proteinExistence type="predicted"/>
<dbReference type="PANTHER" id="PTHR32347:SF29">
    <property type="entry name" value="UPF0194 MEMBRANE PROTEIN YBHG"/>
    <property type="match status" value="1"/>
</dbReference>
<dbReference type="InterPro" id="IPR050465">
    <property type="entry name" value="UPF0194_transport"/>
</dbReference>
<protein>
    <submittedName>
        <fullName evidence="6">HlyD family efflux transporter periplasmic adaptor subunit</fullName>
    </submittedName>
</protein>
<dbReference type="GO" id="GO:1990195">
    <property type="term" value="C:macrolide transmembrane transporter complex"/>
    <property type="evidence" value="ECO:0007669"/>
    <property type="project" value="InterPro"/>
</dbReference>
<reference evidence="6 7" key="1">
    <citation type="journal article" date="2016" name="Int. J. Syst. Evol. Microbiol.">
        <title>Pyruvatibacter mobilis gen. nov., sp. nov., a marine bacterium from the culture broth of Picochlorum sp. 122.</title>
        <authorList>
            <person name="Wang G."/>
            <person name="Tang M."/>
            <person name="Wu H."/>
            <person name="Dai S."/>
            <person name="Li T."/>
            <person name="Chen C."/>
            <person name="He H."/>
            <person name="Fan J."/>
            <person name="Xiang W."/>
            <person name="Li X."/>
        </authorList>
    </citation>
    <scope>NUCLEOTIDE SEQUENCE [LARGE SCALE GENOMIC DNA]</scope>
    <source>
        <strain evidence="6 7">GYP-11</strain>
    </source>
</reference>
<evidence type="ECO:0000313" key="6">
    <source>
        <dbReference type="EMBL" id="NBG94668.1"/>
    </source>
</evidence>
<dbReference type="InterPro" id="IPR058624">
    <property type="entry name" value="MdtA-like_HH"/>
</dbReference>
<evidence type="ECO:0000259" key="5">
    <source>
        <dbReference type="Pfam" id="PF25989"/>
    </source>
</evidence>
<dbReference type="SUPFAM" id="SSF111369">
    <property type="entry name" value="HlyD-like secretion proteins"/>
    <property type="match status" value="1"/>
</dbReference>
<dbReference type="GO" id="GO:1990961">
    <property type="term" value="P:xenobiotic detoxification by transmembrane export across the plasma membrane"/>
    <property type="evidence" value="ECO:0007669"/>
    <property type="project" value="InterPro"/>
</dbReference>
<feature type="domain" description="Multidrug resistance protein MdtA-like alpha-helical hairpin" evidence="4">
    <location>
        <begin position="117"/>
        <end position="174"/>
    </location>
</feature>
<evidence type="ECO:0000313" key="7">
    <source>
        <dbReference type="Proteomes" id="UP000470384"/>
    </source>
</evidence>
<dbReference type="InterPro" id="IPR058637">
    <property type="entry name" value="YknX-like_C"/>
</dbReference>
<dbReference type="Gene3D" id="2.40.420.20">
    <property type="match status" value="1"/>
</dbReference>
<dbReference type="Proteomes" id="UP000470384">
    <property type="component" value="Unassembled WGS sequence"/>
</dbReference>
<organism evidence="6 7">
    <name type="scientific">Pyruvatibacter mobilis</name>
    <dbReference type="NCBI Taxonomy" id="1712261"/>
    <lineage>
        <taxon>Bacteria</taxon>
        <taxon>Pseudomonadati</taxon>
        <taxon>Pseudomonadota</taxon>
        <taxon>Alphaproteobacteria</taxon>
        <taxon>Hyphomicrobiales</taxon>
        <taxon>Parvibaculaceae</taxon>
        <taxon>Pyruvatibacter</taxon>
    </lineage>
</organism>
<dbReference type="GO" id="GO:0019898">
    <property type="term" value="C:extrinsic component of membrane"/>
    <property type="evidence" value="ECO:0007669"/>
    <property type="project" value="InterPro"/>
</dbReference>
<feature type="coiled-coil region" evidence="3">
    <location>
        <begin position="107"/>
        <end position="141"/>
    </location>
</feature>
<dbReference type="RefSeq" id="WP_160586724.1">
    <property type="nucleotide sequence ID" value="NZ_BMHN01000001.1"/>
</dbReference>
<evidence type="ECO:0000256" key="1">
    <source>
        <dbReference type="ARBA" id="ARBA00004196"/>
    </source>
</evidence>
<comment type="caution">
    <text evidence="6">The sequence shown here is derived from an EMBL/GenBank/DDBJ whole genome shotgun (WGS) entry which is preliminary data.</text>
</comment>
<name>A0A845Q8T6_9HYPH</name>
<dbReference type="GeneID" id="300653656"/>
<dbReference type="Gene3D" id="2.40.50.100">
    <property type="match status" value="1"/>
</dbReference>
<feature type="domain" description="YknX-like C-terminal permuted SH3-like" evidence="5">
    <location>
        <begin position="334"/>
        <end position="401"/>
    </location>
</feature>
<dbReference type="Pfam" id="PF25876">
    <property type="entry name" value="HH_MFP_RND"/>
    <property type="match status" value="1"/>
</dbReference>
<sequence>MSIRTIGGLVIGLALLVAIGLAFMPQPVPADLATVSRGALAVTVDEEGQTRVRDVYTVSAPVGGRVLRIRAEVGDPVTQGETVVATIQPTDPSFLDARSLGQAEAQVKAAEAARTLAAADVERARAELDFAQSEYRRAQRLAGKGTISQSTLDKARLDMRTRAAALDEARAALSMRDFELENARALLIQPGEASDTTPPEGGTLGCCVPVRAPITGRVLRVMQESEAIVQPGAPLIEVGNADDLEIVVDLLSEDAVRVTEGDRVVIEDWGGPHDLNGIVRRVEPFGFTKVSALGIEEQRVNVIIDFEDAPEKWAELGHGYRLDTRIFVWEAEDVLKLPVSALFRDQGRWAVFRVVDEEAVLTPVEIGRRNALEAEILSGLEEAASVVIHPSDRVVDGVGIEARGLR</sequence>
<dbReference type="OrthoDB" id="9791520at2"/>
<evidence type="ECO:0000256" key="3">
    <source>
        <dbReference type="SAM" id="Coils"/>
    </source>
</evidence>
<comment type="subcellular location">
    <subcellularLocation>
        <location evidence="1">Cell envelope</location>
    </subcellularLocation>
</comment>